<evidence type="ECO:0000313" key="2">
    <source>
        <dbReference type="Proteomes" id="UP000285575"/>
    </source>
</evidence>
<protein>
    <submittedName>
        <fullName evidence="1">Carotenoid 1,2-hydratase</fullName>
    </submittedName>
</protein>
<accession>A0A437RLX0</accession>
<name>A0A437RLX0_9BURK</name>
<proteinExistence type="predicted"/>
<dbReference type="AlphaFoldDB" id="A0A437RLX0"/>
<keyword evidence="2" id="KW-1185">Reference proteome</keyword>
<evidence type="ECO:0000313" key="1">
    <source>
        <dbReference type="EMBL" id="RVU47803.1"/>
    </source>
</evidence>
<dbReference type="EMBL" id="SACR01000002">
    <property type="protein sequence ID" value="RVU47803.1"/>
    <property type="molecule type" value="Genomic_DNA"/>
</dbReference>
<organism evidence="1 2">
    <name type="scientific">Rubrivivax rivuli</name>
    <dbReference type="NCBI Taxonomy" id="1862385"/>
    <lineage>
        <taxon>Bacteria</taxon>
        <taxon>Pseudomonadati</taxon>
        <taxon>Pseudomonadota</taxon>
        <taxon>Betaproteobacteria</taxon>
        <taxon>Burkholderiales</taxon>
        <taxon>Sphaerotilaceae</taxon>
        <taxon>Rubrivivax</taxon>
    </lineage>
</organism>
<reference evidence="1 2" key="1">
    <citation type="submission" date="2019-01" db="EMBL/GenBank/DDBJ databases">
        <authorList>
            <person name="Chen W.-M."/>
        </authorList>
    </citation>
    <scope>NUCLEOTIDE SEQUENCE [LARGE SCALE GENOMIC DNA]</scope>
    <source>
        <strain evidence="1 2">KYPY4</strain>
    </source>
</reference>
<gene>
    <name evidence="1" type="ORF">EOE66_05720</name>
</gene>
<dbReference type="CDD" id="cd21471">
    <property type="entry name" value="CrtC-like"/>
    <property type="match status" value="1"/>
</dbReference>
<dbReference type="SUPFAM" id="SSF159245">
    <property type="entry name" value="AttH-like"/>
    <property type="match status" value="1"/>
</dbReference>
<comment type="caution">
    <text evidence="1">The sequence shown here is derived from an EMBL/GenBank/DDBJ whole genome shotgun (WGS) entry which is preliminary data.</text>
</comment>
<dbReference type="OrthoDB" id="5491608at2"/>
<dbReference type="Proteomes" id="UP000285575">
    <property type="component" value="Unassembled WGS sequence"/>
</dbReference>
<sequence>MSDDGRHALSLIAFVGSVFSPYYAWALARNPATEAENHVAINVALYGAQGRRWTMTERSKASLRRSATELAIGPSRLHWDGQSLLIELDEISVPLPQRVRGRVRVWPRGLANFVTALDDGGRHRWGPIAPCARVEVELDKPGASWAGEAYLDSNEGDEPIDRPFTEWDWSRAGMKDGSTAVIYDVRQKNGRDRVVSRRFMPDGSSEAFSPPPRQPLPRTAWRINRTMRTDPYEPALVEQTLEDTPFYVRSVLQSGLLGERVTSVHETLNVPRVVARSTRLMLPWRMPRVR</sequence>